<gene>
    <name evidence="1" type="ORF">EIO64_11155</name>
</gene>
<dbReference type="KEGG" id="obj:EIO64_11155"/>
<dbReference type="Proteomes" id="UP000298642">
    <property type="component" value="Chromosome"/>
</dbReference>
<evidence type="ECO:0000313" key="2">
    <source>
        <dbReference type="Proteomes" id="UP000298642"/>
    </source>
</evidence>
<organism evidence="1 2">
    <name type="scientific">Dysosmobacter welbionis</name>
    <dbReference type="NCBI Taxonomy" id="2093857"/>
    <lineage>
        <taxon>Bacteria</taxon>
        <taxon>Bacillati</taxon>
        <taxon>Bacillota</taxon>
        <taxon>Clostridia</taxon>
        <taxon>Eubacteriales</taxon>
        <taxon>Oscillospiraceae</taxon>
        <taxon>Dysosmobacter</taxon>
    </lineage>
</organism>
<sequence>MAFIFFAITQHAAEKRKTSMPLFHTQNNALSKPATARSVGSCDRPGVEKASGLSSVCRVTALSLSTVL</sequence>
<reference evidence="2" key="1">
    <citation type="submission" date="2018-12" db="EMBL/GenBank/DDBJ databases">
        <title>Dusodibacter welbiota gen. nov., sp. nov., isolated from human faeces and emended description of the Oscillibacter genus.</title>
        <authorList>
            <person name="Le Roy T."/>
            <person name="Van der Smissen P."/>
            <person name="Delzenne N."/>
            <person name="Muccioli G."/>
            <person name="Collet J.F."/>
            <person name="Cani P.D."/>
        </authorList>
    </citation>
    <scope>NUCLEOTIDE SEQUENCE [LARGE SCALE GENOMIC DNA]</scope>
    <source>
        <strain evidence="2">J115</strain>
    </source>
</reference>
<protein>
    <submittedName>
        <fullName evidence="1">Uncharacterized protein</fullName>
    </submittedName>
</protein>
<dbReference type="RefSeq" id="WP_158629775.1">
    <property type="nucleotide sequence ID" value="NZ_CP034413.3"/>
</dbReference>
<proteinExistence type="predicted"/>
<evidence type="ECO:0000313" key="1">
    <source>
        <dbReference type="EMBL" id="QCI59705.1"/>
    </source>
</evidence>
<dbReference type="AlphaFoldDB" id="A0A4D7AQ10"/>
<dbReference type="EMBL" id="CP034413">
    <property type="protein sequence ID" value="QCI59705.1"/>
    <property type="molecule type" value="Genomic_DNA"/>
</dbReference>
<name>A0A4D7AQ10_9FIRM</name>
<keyword evidence="2" id="KW-1185">Reference proteome</keyword>
<accession>A0A4D7AQ10</accession>